<comment type="similarity">
    <text evidence="1">In the N-terminal section; belongs to the glycosyltransferase 20 family.</text>
</comment>
<evidence type="ECO:0000313" key="11">
    <source>
        <dbReference type="Proteomes" id="UP000245609"/>
    </source>
</evidence>
<dbReference type="GO" id="GO:0003825">
    <property type="term" value="F:alpha,alpha-trehalose-phosphate synthase (UDP-forming) activity"/>
    <property type="evidence" value="ECO:0007669"/>
    <property type="project" value="UniProtKB-EC"/>
</dbReference>
<dbReference type="NCBIfam" id="TIGR02400">
    <property type="entry name" value="trehalose_OtsA"/>
    <property type="match status" value="1"/>
</dbReference>
<evidence type="ECO:0000313" key="10">
    <source>
        <dbReference type="EMBL" id="PVV05024.1"/>
    </source>
</evidence>
<dbReference type="SUPFAM" id="SSF53756">
    <property type="entry name" value="UDP-Glycosyltransferase/glycogen phosphorylase"/>
    <property type="match status" value="1"/>
</dbReference>
<dbReference type="FunFam" id="3.40.50.2000:FF:000035">
    <property type="entry name" value="Trehalose-6-phosphate synthase"/>
    <property type="match status" value="1"/>
</dbReference>
<dbReference type="PANTHER" id="PTHR10788:SF106">
    <property type="entry name" value="BCDNA.GH08860"/>
    <property type="match status" value="1"/>
</dbReference>
<dbReference type="EC" id="2.4.1.15" evidence="4"/>
<dbReference type="SUPFAM" id="SSF56784">
    <property type="entry name" value="HAD-like"/>
    <property type="match status" value="1"/>
</dbReference>
<name>A0A2T9ZKA5_9FUNG</name>
<comment type="pathway">
    <text evidence="7">Carbohydrate biosynthesis.</text>
</comment>
<dbReference type="Pfam" id="PF02358">
    <property type="entry name" value="Trehalose_PPase"/>
    <property type="match status" value="1"/>
</dbReference>
<dbReference type="Proteomes" id="UP000245609">
    <property type="component" value="Unassembled WGS sequence"/>
</dbReference>
<dbReference type="InterPro" id="IPR036412">
    <property type="entry name" value="HAD-like_sf"/>
</dbReference>
<dbReference type="InterPro" id="IPR023214">
    <property type="entry name" value="HAD_sf"/>
</dbReference>
<dbReference type="STRING" id="133381.A0A2T9ZKA5"/>
<gene>
    <name evidence="10" type="ORF">BB560_000459</name>
</gene>
<comment type="catalytic activity">
    <reaction evidence="9">
        <text>D-glucose 6-phosphate + UDP-alpha-D-glucose = alpha,alpha-trehalose 6-phosphate + UDP + H(+)</text>
        <dbReference type="Rhea" id="RHEA:18889"/>
        <dbReference type="ChEBI" id="CHEBI:15378"/>
        <dbReference type="ChEBI" id="CHEBI:58223"/>
        <dbReference type="ChEBI" id="CHEBI:58429"/>
        <dbReference type="ChEBI" id="CHEBI:58885"/>
        <dbReference type="ChEBI" id="CHEBI:61548"/>
        <dbReference type="EC" id="2.4.1.15"/>
    </reaction>
</comment>
<evidence type="ECO:0000256" key="5">
    <source>
        <dbReference type="ARBA" id="ARBA00022676"/>
    </source>
</evidence>
<reference evidence="10 11" key="1">
    <citation type="journal article" date="2018" name="MBio">
        <title>Comparative Genomics Reveals the Core Gene Toolbox for the Fungus-Insect Symbiosis.</title>
        <authorList>
            <person name="Wang Y."/>
            <person name="Stata M."/>
            <person name="Wang W."/>
            <person name="Stajich J.E."/>
            <person name="White M.M."/>
            <person name="Moncalvo J.M."/>
        </authorList>
    </citation>
    <scope>NUCLEOTIDE SEQUENCE [LARGE SCALE GENOMIC DNA]</scope>
    <source>
        <strain evidence="10 11">SC-DP-2</strain>
    </source>
</reference>
<dbReference type="Gene3D" id="3.40.50.2000">
    <property type="entry name" value="Glycogen Phosphorylase B"/>
    <property type="match status" value="2"/>
</dbReference>
<dbReference type="InterPro" id="IPR001830">
    <property type="entry name" value="Glyco_trans_20"/>
</dbReference>
<accession>A0A2T9ZKA5</accession>
<dbReference type="OrthoDB" id="755951at2759"/>
<keyword evidence="6" id="KW-0808">Transferase</keyword>
<proteinExistence type="inferred from homology"/>
<dbReference type="GO" id="GO:0005829">
    <property type="term" value="C:cytosol"/>
    <property type="evidence" value="ECO:0007669"/>
    <property type="project" value="TreeGrafter"/>
</dbReference>
<dbReference type="NCBIfam" id="NF011071">
    <property type="entry name" value="PRK14501.1"/>
    <property type="match status" value="1"/>
</dbReference>
<evidence type="ECO:0000256" key="6">
    <source>
        <dbReference type="ARBA" id="ARBA00022679"/>
    </source>
</evidence>
<dbReference type="GO" id="GO:0004805">
    <property type="term" value="F:trehalose-phosphatase activity"/>
    <property type="evidence" value="ECO:0007669"/>
    <property type="project" value="TreeGrafter"/>
</dbReference>
<evidence type="ECO:0000256" key="4">
    <source>
        <dbReference type="ARBA" id="ARBA00012538"/>
    </source>
</evidence>
<evidence type="ECO:0000256" key="3">
    <source>
        <dbReference type="ARBA" id="ARBA00008799"/>
    </source>
</evidence>
<sequence length="790" mass="89185">MPPMTEVEKKPGKLIVISNRLPITLTKDCDSWSVKLSSGGLVTALSGLKKEYPFTWVGWPGQDFSSTEKTKISNLLMENSCVPVFLDDKIADLHYNGFSNSVLWPLFHYHPAEMNFEDRAWEAYKAANEAFAKVVLSIAEEGDLIWIHDYHLMLLAQILQKGFKSKRKNIKIGWFLHTPFPSSEIFRILPVRQEILEGVLAADLIGFHTLEYSRHFISSCTRVLGLQSGSESVEYEGRNVRIGTFPIGIDPTTFIEAQKTPAVSDRIKDFKSRFKNKKIIVGVDRLDYIKGVPQKFLAYENLLKKHPEYIGNVVLVQVAVPSRGDVEEYQELMVNVNELVGLINGKYATIEYTPIHFLYKSVDFTELVSIYTTADVCLITSTRDGMNLVSYEYIACQNENNGVLVLSEFTGAASSLNGSLIVNPWDIDQVSESLHNALSMDTKSKARNYRMLSKYVNKHTAAYWGVSYVKALNKTNGSMYSVYKTQKLDPRYVQHEFMSAQGIRTIFISYDGTLCKTQDIPELAVPKEEEISMIKSLSLLPNTLLYISSGRSRDELVSWFGDLNVGLISEHGCFFRHPPNLNLRRKHLNSNGNLKEPSKFITHALQYGHPIEIDNGWFKLLNGNKASWKETVLPLLQHYTERTPGSLITMKEVTITWHYRLADPEFGLFQANELQNDLEKVLAHLPLSVSMGNRALEIKPSLCTVVTAVKNILANLFQSDSKVDFIMIGGSSKQDELLFNYLNNDTSVAQIDHQISFTVGKKQTEAEFFVPDVKSVMKILESMACTPAAD</sequence>
<evidence type="ECO:0000256" key="8">
    <source>
        <dbReference type="ARBA" id="ARBA00029654"/>
    </source>
</evidence>
<comment type="similarity">
    <text evidence="3">Belongs to the glycosyltransferase 20 family.</text>
</comment>
<evidence type="ECO:0000256" key="9">
    <source>
        <dbReference type="ARBA" id="ARBA00048039"/>
    </source>
</evidence>
<dbReference type="InterPro" id="IPR003337">
    <property type="entry name" value="Trehalose_PPase"/>
</dbReference>
<dbReference type="Gene3D" id="3.40.50.1000">
    <property type="entry name" value="HAD superfamily/HAD-like"/>
    <property type="match status" value="2"/>
</dbReference>
<keyword evidence="5" id="KW-0328">Glycosyltransferase</keyword>
<dbReference type="PANTHER" id="PTHR10788">
    <property type="entry name" value="TREHALOSE-6-PHOSPHATE SYNTHASE"/>
    <property type="match status" value="1"/>
</dbReference>
<protein>
    <recommendedName>
        <fullName evidence="4">alpha,alpha-trehalose-phosphate synthase (UDP-forming)</fullName>
        <ecNumber evidence="4">2.4.1.15</ecNumber>
    </recommendedName>
    <alternativeName>
        <fullName evidence="8">UDP-glucose-glucosephosphate glucosyltransferase</fullName>
    </alternativeName>
</protein>
<evidence type="ECO:0000256" key="7">
    <source>
        <dbReference type="ARBA" id="ARBA00024331"/>
    </source>
</evidence>
<keyword evidence="11" id="KW-1185">Reference proteome</keyword>
<dbReference type="Pfam" id="PF00982">
    <property type="entry name" value="Glyco_transf_20"/>
    <property type="match status" value="1"/>
</dbReference>
<dbReference type="FunFam" id="3.40.50.2000:FF:000007">
    <property type="entry name" value="Trehalose-6-phosphate synthase"/>
    <property type="match status" value="1"/>
</dbReference>
<dbReference type="GO" id="GO:0005992">
    <property type="term" value="P:trehalose biosynthetic process"/>
    <property type="evidence" value="ECO:0007669"/>
    <property type="project" value="InterPro"/>
</dbReference>
<dbReference type="GO" id="GO:0005946">
    <property type="term" value="C:alpha,alpha-trehalose-phosphate synthase complex (UDP-forming)"/>
    <property type="evidence" value="ECO:0007669"/>
    <property type="project" value="TreeGrafter"/>
</dbReference>
<dbReference type="AlphaFoldDB" id="A0A2T9ZKA5"/>
<organism evidence="10 11">
    <name type="scientific">Smittium megazygosporum</name>
    <dbReference type="NCBI Taxonomy" id="133381"/>
    <lineage>
        <taxon>Eukaryota</taxon>
        <taxon>Fungi</taxon>
        <taxon>Fungi incertae sedis</taxon>
        <taxon>Zoopagomycota</taxon>
        <taxon>Kickxellomycotina</taxon>
        <taxon>Harpellomycetes</taxon>
        <taxon>Harpellales</taxon>
        <taxon>Legeriomycetaceae</taxon>
        <taxon>Smittium</taxon>
    </lineage>
</organism>
<dbReference type="InterPro" id="IPR012766">
    <property type="entry name" value="Trehalose_OtsA"/>
</dbReference>
<evidence type="ECO:0000256" key="1">
    <source>
        <dbReference type="ARBA" id="ARBA00005409"/>
    </source>
</evidence>
<comment type="caution">
    <text evidence="10">The sequence shown here is derived from an EMBL/GenBank/DDBJ whole genome shotgun (WGS) entry which is preliminary data.</text>
</comment>
<dbReference type="FunFam" id="3.40.50.1000:FF:000052">
    <property type="entry name" value="Alpha,alpha-trehalose-phosphate synthase [UDP-forming] 6"/>
    <property type="match status" value="1"/>
</dbReference>
<evidence type="ECO:0000256" key="2">
    <source>
        <dbReference type="ARBA" id="ARBA00006330"/>
    </source>
</evidence>
<dbReference type="CDD" id="cd03788">
    <property type="entry name" value="GT20_TPS"/>
    <property type="match status" value="1"/>
</dbReference>
<dbReference type="EMBL" id="MBFS01000049">
    <property type="protein sequence ID" value="PVV05024.1"/>
    <property type="molecule type" value="Genomic_DNA"/>
</dbReference>
<comment type="similarity">
    <text evidence="2">In the C-terminal section; belongs to the trehalose phosphatase family.</text>
</comment>